<evidence type="ECO:0000313" key="1">
    <source>
        <dbReference type="EMBL" id="BAT85198.1"/>
    </source>
</evidence>
<reference evidence="1 2" key="1">
    <citation type="journal article" date="2015" name="Sci. Rep.">
        <title>The power of single molecule real-time sequencing technology in the de novo assembly of a eukaryotic genome.</title>
        <authorList>
            <person name="Sakai H."/>
            <person name="Naito K."/>
            <person name="Ogiso-Tanaka E."/>
            <person name="Takahashi Y."/>
            <person name="Iseki K."/>
            <person name="Muto C."/>
            <person name="Satou K."/>
            <person name="Teruya K."/>
            <person name="Shiroma A."/>
            <person name="Shimoji M."/>
            <person name="Hirano T."/>
            <person name="Itoh T."/>
            <person name="Kaga A."/>
            <person name="Tomooka N."/>
        </authorList>
    </citation>
    <scope>NUCLEOTIDE SEQUENCE [LARGE SCALE GENOMIC DNA]</scope>
    <source>
        <strain evidence="2">cv. Shumari</strain>
    </source>
</reference>
<keyword evidence="2" id="KW-1185">Reference proteome</keyword>
<name>A0A0S3RX74_PHAAN</name>
<sequence length="178" mass="18455">MFAHPGGVVTGTLISCHPRISFSLLPGILAATATGDCITTSASKLPRHHLFRGAAAFPSSSSLPVAAKDTVSAIIVATDPAGCHLQNRPAIAIEIATASSISSAPLATGNPGRHLLFFAREGETLLRESPPRRARPPRRPGLRLASPVVARVASGHYLDVSFSSSRASRNTSSSSSLL</sequence>
<accession>A0A0S3RX74</accession>
<dbReference type="AlphaFoldDB" id="A0A0S3RX74"/>
<organism evidence="1 2">
    <name type="scientific">Vigna angularis var. angularis</name>
    <dbReference type="NCBI Taxonomy" id="157739"/>
    <lineage>
        <taxon>Eukaryota</taxon>
        <taxon>Viridiplantae</taxon>
        <taxon>Streptophyta</taxon>
        <taxon>Embryophyta</taxon>
        <taxon>Tracheophyta</taxon>
        <taxon>Spermatophyta</taxon>
        <taxon>Magnoliopsida</taxon>
        <taxon>eudicotyledons</taxon>
        <taxon>Gunneridae</taxon>
        <taxon>Pentapetalae</taxon>
        <taxon>rosids</taxon>
        <taxon>fabids</taxon>
        <taxon>Fabales</taxon>
        <taxon>Fabaceae</taxon>
        <taxon>Papilionoideae</taxon>
        <taxon>50 kb inversion clade</taxon>
        <taxon>NPAAA clade</taxon>
        <taxon>indigoferoid/millettioid clade</taxon>
        <taxon>Phaseoleae</taxon>
        <taxon>Vigna</taxon>
    </lineage>
</organism>
<dbReference type="Proteomes" id="UP000291084">
    <property type="component" value="Chromosome 4"/>
</dbReference>
<proteinExistence type="predicted"/>
<gene>
    <name evidence="1" type="primary">Vigan.04G271300</name>
    <name evidence="1" type="ORF">VIGAN_04271300</name>
</gene>
<evidence type="ECO:0000313" key="2">
    <source>
        <dbReference type="Proteomes" id="UP000291084"/>
    </source>
</evidence>
<dbReference type="EMBL" id="AP015037">
    <property type="protein sequence ID" value="BAT85198.1"/>
    <property type="molecule type" value="Genomic_DNA"/>
</dbReference>
<protein>
    <submittedName>
        <fullName evidence="1">Uncharacterized protein</fullName>
    </submittedName>
</protein>